<evidence type="ECO:0000313" key="1">
    <source>
        <dbReference type="EMBL" id="GMA92321.1"/>
    </source>
</evidence>
<dbReference type="Proteomes" id="UP001157069">
    <property type="component" value="Unassembled WGS sequence"/>
</dbReference>
<accession>A0ABQ6JVI1</accession>
<evidence type="ECO:0008006" key="3">
    <source>
        <dbReference type="Google" id="ProtNLM"/>
    </source>
</evidence>
<sequence>MLAGELAQLGGERLRAEVARQLDALVLTAPPLAVTVATDSPILDGAMLLSLGVARDRVFTT</sequence>
<name>A0ABQ6JVI1_9MICO</name>
<protein>
    <recommendedName>
        <fullName evidence="3">ROK family protein</fullName>
    </recommendedName>
</protein>
<organism evidence="1 2">
    <name type="scientific">Homoserinibacter gongjuensis</name>
    <dbReference type="NCBI Taxonomy" id="1162968"/>
    <lineage>
        <taxon>Bacteria</taxon>
        <taxon>Bacillati</taxon>
        <taxon>Actinomycetota</taxon>
        <taxon>Actinomycetes</taxon>
        <taxon>Micrococcales</taxon>
        <taxon>Microbacteriaceae</taxon>
        <taxon>Homoserinibacter</taxon>
    </lineage>
</organism>
<proteinExistence type="predicted"/>
<reference evidence="2" key="1">
    <citation type="journal article" date="2019" name="Int. J. Syst. Evol. Microbiol.">
        <title>The Global Catalogue of Microorganisms (GCM) 10K type strain sequencing project: providing services to taxonomists for standard genome sequencing and annotation.</title>
        <authorList>
            <consortium name="The Broad Institute Genomics Platform"/>
            <consortium name="The Broad Institute Genome Sequencing Center for Infectious Disease"/>
            <person name="Wu L."/>
            <person name="Ma J."/>
        </authorList>
    </citation>
    <scope>NUCLEOTIDE SEQUENCE [LARGE SCALE GENOMIC DNA]</scope>
    <source>
        <strain evidence="2">NBRC 108755</strain>
    </source>
</reference>
<evidence type="ECO:0000313" key="2">
    <source>
        <dbReference type="Proteomes" id="UP001157069"/>
    </source>
</evidence>
<keyword evidence="2" id="KW-1185">Reference proteome</keyword>
<dbReference type="EMBL" id="BSVA01000001">
    <property type="protein sequence ID" value="GMA92321.1"/>
    <property type="molecule type" value="Genomic_DNA"/>
</dbReference>
<gene>
    <name evidence="1" type="ORF">GCM10025869_28500</name>
</gene>
<comment type="caution">
    <text evidence="1">The sequence shown here is derived from an EMBL/GenBank/DDBJ whole genome shotgun (WGS) entry which is preliminary data.</text>
</comment>